<comment type="caution">
    <text evidence="1">The sequence shown here is derived from an EMBL/GenBank/DDBJ whole genome shotgun (WGS) entry which is preliminary data.</text>
</comment>
<sequence>MAPTILTSLALAGNLLKMIHSLLRPLIPRIQSIEGTGREIPVSTMDTNQTTLSKRRTNLLKDQFYIILATWILMAP</sequence>
<feature type="non-terminal residue" evidence="1">
    <location>
        <position position="76"/>
    </location>
</feature>
<name>A0AAU9Y057_9CNID</name>
<protein>
    <submittedName>
        <fullName evidence="1">Uncharacterized protein</fullName>
    </submittedName>
</protein>
<keyword evidence="2" id="KW-1185">Reference proteome</keyword>
<proteinExistence type="predicted"/>
<accession>A0AAU9Y057</accession>
<dbReference type="EMBL" id="CALNXJ010000091">
    <property type="protein sequence ID" value="CAH3163246.1"/>
    <property type="molecule type" value="Genomic_DNA"/>
</dbReference>
<dbReference type="AlphaFoldDB" id="A0AAU9Y057"/>
<evidence type="ECO:0000313" key="2">
    <source>
        <dbReference type="Proteomes" id="UP001159428"/>
    </source>
</evidence>
<evidence type="ECO:0000313" key="1">
    <source>
        <dbReference type="EMBL" id="CAH3163246.1"/>
    </source>
</evidence>
<reference evidence="1 2" key="1">
    <citation type="submission" date="2022-05" db="EMBL/GenBank/DDBJ databases">
        <authorList>
            <consortium name="Genoscope - CEA"/>
            <person name="William W."/>
        </authorList>
    </citation>
    <scope>NUCLEOTIDE SEQUENCE [LARGE SCALE GENOMIC DNA]</scope>
</reference>
<gene>
    <name evidence="1" type="ORF">PMEA_00035470</name>
</gene>
<dbReference type="Proteomes" id="UP001159428">
    <property type="component" value="Unassembled WGS sequence"/>
</dbReference>
<organism evidence="1 2">
    <name type="scientific">Pocillopora meandrina</name>
    <dbReference type="NCBI Taxonomy" id="46732"/>
    <lineage>
        <taxon>Eukaryota</taxon>
        <taxon>Metazoa</taxon>
        <taxon>Cnidaria</taxon>
        <taxon>Anthozoa</taxon>
        <taxon>Hexacorallia</taxon>
        <taxon>Scleractinia</taxon>
        <taxon>Astrocoeniina</taxon>
        <taxon>Pocilloporidae</taxon>
        <taxon>Pocillopora</taxon>
    </lineage>
</organism>